<protein>
    <submittedName>
        <fullName evidence="1">Uncharacterized protein</fullName>
    </submittedName>
</protein>
<reference evidence="1 2" key="1">
    <citation type="submission" date="2022-08" db="EMBL/GenBank/DDBJ databases">
        <title>Bacterial and archaeal communities from various locations to study Microbial Dark Matter (Phase II).</title>
        <authorList>
            <person name="Stepanauskas R."/>
        </authorList>
    </citation>
    <scope>NUCLEOTIDE SEQUENCE [LARGE SCALE GENOMIC DNA]</scope>
    <source>
        <strain evidence="1 2">PD1</strain>
    </source>
</reference>
<dbReference type="RefSeq" id="WP_020249990.1">
    <property type="nucleotide sequence ID" value="NZ_CP130454.1"/>
</dbReference>
<evidence type="ECO:0000313" key="1">
    <source>
        <dbReference type="EMBL" id="MCS3918533.1"/>
    </source>
</evidence>
<dbReference type="EMBL" id="JANUCP010000002">
    <property type="protein sequence ID" value="MCS3918533.1"/>
    <property type="molecule type" value="Genomic_DNA"/>
</dbReference>
<sequence length="66" mass="8010">MKTKQKLPVIRHLSLADIEAKLKDYEARYCMSSQEFYEKVKRGQLEETDDFADWLGYYEVYLRLKQ</sequence>
<dbReference type="Proteomes" id="UP001204798">
    <property type="component" value="Unassembled WGS sequence"/>
</dbReference>
<evidence type="ECO:0000313" key="2">
    <source>
        <dbReference type="Proteomes" id="UP001204798"/>
    </source>
</evidence>
<comment type="caution">
    <text evidence="1">The sequence shown here is derived from an EMBL/GenBank/DDBJ whole genome shotgun (WGS) entry which is preliminary data.</text>
</comment>
<proteinExistence type="predicted"/>
<accession>A0ABT2EKR4</accession>
<gene>
    <name evidence="1" type="ORF">M2350_000933</name>
</gene>
<keyword evidence="2" id="KW-1185">Reference proteome</keyword>
<organism evidence="1 2">
    <name type="scientific">Candidatus Fervidibacter sacchari</name>
    <dbReference type="NCBI Taxonomy" id="1448929"/>
    <lineage>
        <taxon>Bacteria</taxon>
        <taxon>Candidatus Fervidibacterota</taxon>
        <taxon>Candidatus Fervidibacter</taxon>
    </lineage>
</organism>
<name>A0ABT2EKR4_9BACT</name>